<keyword evidence="2" id="KW-1185">Reference proteome</keyword>
<organism evidence="1 2">
    <name type="scientific">Chryseobacterium balustinum</name>
    <dbReference type="NCBI Taxonomy" id="246"/>
    <lineage>
        <taxon>Bacteria</taxon>
        <taxon>Pseudomonadati</taxon>
        <taxon>Bacteroidota</taxon>
        <taxon>Flavobacteriia</taxon>
        <taxon>Flavobacteriales</taxon>
        <taxon>Weeksellaceae</taxon>
        <taxon>Chryseobacterium group</taxon>
        <taxon>Chryseobacterium</taxon>
    </lineage>
</organism>
<comment type="caution">
    <text evidence="1">The sequence shown here is derived from an EMBL/GenBank/DDBJ whole genome shotgun (WGS) entry which is preliminary data.</text>
</comment>
<reference evidence="1 2" key="1">
    <citation type="submission" date="2017-02" db="EMBL/GenBank/DDBJ databases">
        <authorList>
            <person name="Varghese N."/>
            <person name="Submissions S."/>
        </authorList>
    </citation>
    <scope>NUCLEOTIDE SEQUENCE [LARGE SCALE GENOMIC DNA]</scope>
    <source>
        <strain evidence="1 2">DSM 16775</strain>
    </source>
</reference>
<evidence type="ECO:0000313" key="1">
    <source>
        <dbReference type="EMBL" id="SKB38486.1"/>
    </source>
</evidence>
<evidence type="ECO:0008006" key="3">
    <source>
        <dbReference type="Google" id="ProtNLM"/>
    </source>
</evidence>
<dbReference type="Proteomes" id="UP000190669">
    <property type="component" value="Unassembled WGS sequence"/>
</dbReference>
<protein>
    <recommendedName>
        <fullName evidence="3">DUF4265 domain-containing protein</fullName>
    </recommendedName>
</protein>
<dbReference type="RefSeq" id="WP_228418683.1">
    <property type="nucleotide sequence ID" value="NZ_CP033934.1"/>
</dbReference>
<proteinExistence type="predicted"/>
<name>A0ABY1L3B7_9FLAO</name>
<evidence type="ECO:0000313" key="2">
    <source>
        <dbReference type="Proteomes" id="UP000190669"/>
    </source>
</evidence>
<gene>
    <name evidence="1" type="ORF">SAMN05421800_101316</name>
</gene>
<dbReference type="EMBL" id="FUZE01000001">
    <property type="protein sequence ID" value="SKB38486.1"/>
    <property type="molecule type" value="Genomic_DNA"/>
</dbReference>
<sequence length="142" mass="17159">MMKTYTYSICHPDKKEIEYKKEILSPKNVLDIAKNYPWMERLKFSDSLDQELIYYNPSLDFTCIQDGRSFCLTSDYNKEEELEFSLWYNRPKNVKILFGLLGRREKMVLDDVWSIDFQTSLQHLQYFVDGEYDKIESLFIKF</sequence>
<accession>A0ABY1L3B7</accession>